<dbReference type="AlphaFoldDB" id="A0A7I8V8J8"/>
<name>A0A7I8V8J8_9ANNE</name>
<dbReference type="OrthoDB" id="6236007at2759"/>
<keyword evidence="1" id="KW-0732">Signal</keyword>
<evidence type="ECO:0000313" key="3">
    <source>
        <dbReference type="Proteomes" id="UP000549394"/>
    </source>
</evidence>
<gene>
    <name evidence="2" type="ORF">DGYR_LOCUS291</name>
</gene>
<accession>A0A7I8V8J8</accession>
<evidence type="ECO:0000313" key="2">
    <source>
        <dbReference type="EMBL" id="CAD5110937.1"/>
    </source>
</evidence>
<dbReference type="PANTHER" id="PTHR39069:SF8">
    <property type="entry name" value="FI17111P1"/>
    <property type="match status" value="1"/>
</dbReference>
<dbReference type="EMBL" id="CAJFCJ010000001">
    <property type="protein sequence ID" value="CAD5110937.1"/>
    <property type="molecule type" value="Genomic_DNA"/>
</dbReference>
<proteinExistence type="predicted"/>
<dbReference type="Proteomes" id="UP000549394">
    <property type="component" value="Unassembled WGS sequence"/>
</dbReference>
<protein>
    <submittedName>
        <fullName evidence="2">DgyrCDS292</fullName>
    </submittedName>
</protein>
<evidence type="ECO:0000256" key="1">
    <source>
        <dbReference type="SAM" id="SignalP"/>
    </source>
</evidence>
<sequence length="340" mass="36503">MKYSILAVFLLIACTYAIDLGEKCAGDNSCKAENSECYKGDVTSSCVYGKCRCKTGYNNGPTGNEKECWQESDFDGSCLAADKKICDVKKHLECDNQNKCKCKSGFTEENRVCKADSIAYDQPCVDTLQCQFDNSICSGTPAKCVCAPGFYRNADVCVPKLEHDGDCSAPNENNCNDLKLLECTANKCACPAALFLKNGACTAGSKGDECAGTPEKTCGTNLVCEGNPKKCDCKTDFTEQTFNKQGVSVTECLHKDAKIDTAMYDKCDEAYTATGRFCSANLLCVDCYPGQTNRVCLNKKSEATTTQTPATTTAGATTTTTNFSSIAISLLSVAVIAFRV</sequence>
<reference evidence="2 3" key="1">
    <citation type="submission" date="2020-08" db="EMBL/GenBank/DDBJ databases">
        <authorList>
            <person name="Hejnol A."/>
        </authorList>
    </citation>
    <scope>NUCLEOTIDE SEQUENCE [LARGE SCALE GENOMIC DNA]</scope>
</reference>
<feature type="signal peptide" evidence="1">
    <location>
        <begin position="1"/>
        <end position="17"/>
    </location>
</feature>
<dbReference type="PANTHER" id="PTHR39069">
    <property type="entry name" value="ECDYSONE-INDUCIBLE GENE E1, ISOFORM A"/>
    <property type="match status" value="1"/>
</dbReference>
<feature type="chain" id="PRO_5029873511" evidence="1">
    <location>
        <begin position="18"/>
        <end position="340"/>
    </location>
</feature>
<keyword evidence="3" id="KW-1185">Reference proteome</keyword>
<organism evidence="2 3">
    <name type="scientific">Dimorphilus gyrociliatus</name>
    <dbReference type="NCBI Taxonomy" id="2664684"/>
    <lineage>
        <taxon>Eukaryota</taxon>
        <taxon>Metazoa</taxon>
        <taxon>Spiralia</taxon>
        <taxon>Lophotrochozoa</taxon>
        <taxon>Annelida</taxon>
        <taxon>Polychaeta</taxon>
        <taxon>Polychaeta incertae sedis</taxon>
        <taxon>Dinophilidae</taxon>
        <taxon>Dimorphilus</taxon>
    </lineage>
</organism>
<comment type="caution">
    <text evidence="2">The sequence shown here is derived from an EMBL/GenBank/DDBJ whole genome shotgun (WGS) entry which is preliminary data.</text>
</comment>